<dbReference type="PANTHER" id="PTHR42793">
    <property type="entry name" value="COA BINDING DOMAIN CONTAINING PROTEIN"/>
    <property type="match status" value="1"/>
</dbReference>
<dbReference type="Pfam" id="PF13380">
    <property type="entry name" value="CoA_binding_2"/>
    <property type="match status" value="1"/>
</dbReference>
<feature type="domain" description="CoA-binding" evidence="2">
    <location>
        <begin position="9"/>
        <end position="101"/>
    </location>
</feature>
<dbReference type="InterPro" id="IPR036291">
    <property type="entry name" value="NAD(P)-bd_dom_sf"/>
</dbReference>
<dbReference type="InterPro" id="IPR016102">
    <property type="entry name" value="Succinyl-CoA_synth-like"/>
</dbReference>
<dbReference type="GO" id="GO:0043758">
    <property type="term" value="F:acetate-CoA ligase (ADP-forming) activity"/>
    <property type="evidence" value="ECO:0007669"/>
    <property type="project" value="InterPro"/>
</dbReference>
<dbReference type="Proteomes" id="UP000305546">
    <property type="component" value="Unassembled WGS sequence"/>
</dbReference>
<dbReference type="Pfam" id="PF13549">
    <property type="entry name" value="ATP-grasp_5"/>
    <property type="match status" value="1"/>
</dbReference>
<evidence type="ECO:0000313" key="3">
    <source>
        <dbReference type="EMBL" id="TNC28257.1"/>
    </source>
</evidence>
<dbReference type="RefSeq" id="WP_139095873.1">
    <property type="nucleotide sequence ID" value="NZ_VDFW01000004.1"/>
</dbReference>
<dbReference type="InterPro" id="IPR003781">
    <property type="entry name" value="CoA-bd"/>
</dbReference>
<dbReference type="SUPFAM" id="SSF56059">
    <property type="entry name" value="Glutathione synthetase ATP-binding domain-like"/>
    <property type="match status" value="1"/>
</dbReference>
<dbReference type="PANTHER" id="PTHR42793:SF1">
    <property type="entry name" value="PEPTIDYL-LYSINE N-ACETYLTRANSFERASE PATZ"/>
    <property type="match status" value="1"/>
</dbReference>
<evidence type="ECO:0000313" key="4">
    <source>
        <dbReference type="Proteomes" id="UP000305546"/>
    </source>
</evidence>
<dbReference type="Gene3D" id="3.30.470.20">
    <property type="entry name" value="ATP-grasp fold, B domain"/>
    <property type="match status" value="1"/>
</dbReference>
<dbReference type="Gene3D" id="3.40.50.261">
    <property type="entry name" value="Succinyl-CoA synthetase domains"/>
    <property type="match status" value="2"/>
</dbReference>
<protein>
    <submittedName>
        <fullName evidence="3">Acetate--CoA ligase family protein</fullName>
    </submittedName>
</protein>
<organism evidence="3 4">
    <name type="scientific">Amycolatopsis alkalitolerans</name>
    <dbReference type="NCBI Taxonomy" id="2547244"/>
    <lineage>
        <taxon>Bacteria</taxon>
        <taxon>Bacillati</taxon>
        <taxon>Actinomycetota</taxon>
        <taxon>Actinomycetes</taxon>
        <taxon>Pseudonocardiales</taxon>
        <taxon>Pseudonocardiaceae</taxon>
        <taxon>Amycolatopsis</taxon>
    </lineage>
</organism>
<feature type="region of interest" description="Disordered" evidence="1">
    <location>
        <begin position="452"/>
        <end position="479"/>
    </location>
</feature>
<keyword evidence="3" id="KW-0436">Ligase</keyword>
<evidence type="ECO:0000259" key="2">
    <source>
        <dbReference type="SMART" id="SM00881"/>
    </source>
</evidence>
<dbReference type="InterPro" id="IPR032875">
    <property type="entry name" value="Succ_CoA_lig_flav_dom"/>
</dbReference>
<reference evidence="3 4" key="1">
    <citation type="submission" date="2019-06" db="EMBL/GenBank/DDBJ databases">
        <title>Amycolatopsis alkalitolerans sp. nov., isolated from Gastrodia elata Blume.</title>
        <authorList>
            <person name="Narsing Rao M.P."/>
            <person name="Li W.J."/>
        </authorList>
    </citation>
    <scope>NUCLEOTIDE SEQUENCE [LARGE SCALE GENOMIC DNA]</scope>
    <source>
        <strain evidence="3 4">SYSUP0005</strain>
    </source>
</reference>
<dbReference type="InterPro" id="IPR043938">
    <property type="entry name" value="Ligase_CoA_dom"/>
</dbReference>
<dbReference type="EMBL" id="VDFW01000004">
    <property type="protein sequence ID" value="TNC28257.1"/>
    <property type="molecule type" value="Genomic_DNA"/>
</dbReference>
<dbReference type="GO" id="GO:0005524">
    <property type="term" value="F:ATP binding"/>
    <property type="evidence" value="ECO:0007669"/>
    <property type="project" value="InterPro"/>
</dbReference>
<dbReference type="Gene3D" id="3.40.50.720">
    <property type="entry name" value="NAD(P)-binding Rossmann-like Domain"/>
    <property type="match status" value="1"/>
</dbReference>
<dbReference type="SUPFAM" id="SSF52210">
    <property type="entry name" value="Succinyl-CoA synthetase domains"/>
    <property type="match status" value="2"/>
</dbReference>
<keyword evidence="4" id="KW-1185">Reference proteome</keyword>
<evidence type="ECO:0000256" key="1">
    <source>
        <dbReference type="SAM" id="MobiDB-lite"/>
    </source>
</evidence>
<dbReference type="AlphaFoldDB" id="A0A5C4M682"/>
<accession>A0A5C4M682</accession>
<dbReference type="Pfam" id="PF19045">
    <property type="entry name" value="Ligase_CoA_2"/>
    <property type="match status" value="1"/>
</dbReference>
<gene>
    <name evidence="3" type="ORF">FG385_07515</name>
</gene>
<proteinExistence type="predicted"/>
<dbReference type="SUPFAM" id="SSF51735">
    <property type="entry name" value="NAD(P)-binding Rossmann-fold domains"/>
    <property type="match status" value="1"/>
</dbReference>
<name>A0A5C4M682_9PSEU</name>
<dbReference type="OrthoDB" id="190266at2"/>
<dbReference type="SMART" id="SM00881">
    <property type="entry name" value="CoA_binding"/>
    <property type="match status" value="1"/>
</dbReference>
<sequence>MLTDPLDAVFAPRRIAVVGASDRPGTVGRLVWDNLAGFPGEVVPVSRAATVDGRPAYPDLTDVPGELDLVVVAVAADAVPEVIRSAAARGLPAAVLLSAGFAETGPAGAALQRETVDAARAGGVRLVGPNCFGVQNCDLPLNASIAAGLPPGGGISLVTQSGSYGMAAHTLGREESIGFAKVYAAGNAADLTATDVLRYLADDPATTVICLLLESIPDPRDFLAVARTAASAKPVLATVTGRSASGRRAAASHTASLAGDDALRDALLRQAGVVRTRTGLGMLDAARLLAAQPLPTGPRVGVVTNSGGTGVELVDLLTDEGLSVPELSPGLRARLAELLPPYASTANPVDITPVWRRFPELYPAALRLLAESGEVDVLVPVLLARAASTEVAEALLDPVAGLAVPVYPCWVAGRGQQAAADLLQAGGVPCLPWPERAAAAVGAAVRSAAGLTSTASRAEPARVDGPPSRRPVPERPEEVPDFLRGAGIPVVDTVRCSSPEEAAAAAARLGGDVVLKLDVPHKTDVGGVRLSPMDVRAAAAELLVLPCRAPLLVQPRRHGLELVVGATREPGYGPVVMVGLGGVHVEVLGDVRFALAPVTAAEAHDLLRSLRGAALLDGVRGAPPVDVTAVAELVATVSRLMTDHPPVTGLDLNPVLAGPHGCVAVDWHLRVR</sequence>
<dbReference type="Gene3D" id="3.30.1490.20">
    <property type="entry name" value="ATP-grasp fold, A domain"/>
    <property type="match status" value="1"/>
</dbReference>
<comment type="caution">
    <text evidence="3">The sequence shown here is derived from an EMBL/GenBank/DDBJ whole genome shotgun (WGS) entry which is preliminary data.</text>
</comment>
<dbReference type="Pfam" id="PF13607">
    <property type="entry name" value="Succ_CoA_lig"/>
    <property type="match status" value="1"/>
</dbReference>
<dbReference type="InterPro" id="IPR013815">
    <property type="entry name" value="ATP_grasp_subdomain_1"/>
</dbReference>